<dbReference type="SUPFAM" id="SSF53474">
    <property type="entry name" value="alpha/beta-Hydrolases"/>
    <property type="match status" value="1"/>
</dbReference>
<keyword evidence="1" id="KW-0378">Hydrolase</keyword>
<name>A0A9W6DAC8_9CLOT</name>
<evidence type="ECO:0000313" key="4">
    <source>
        <dbReference type="Proteomes" id="UP001057868"/>
    </source>
</evidence>
<sequence>MLIKKIQLWEDNEQVNLVTYILDNSMEFQTNKKRASVIICPGGGYLGTSDREAEPIAMRFATKGYNTFVLRYNTCFNNMEIDFNNLPQVNERAVYPGPLFDLAKAMMVIKENAEEWLVDNEKISICGFSAGAHLAASMGVHWQDELLKEKFNVSNETFKPNTVILGYPLLDYNLMKEEVEETGNEWVREFWKVSNKAIFGKSDLTKEELAELSPTNYVTPSTPPTFIWHTADDGLVYVSNSLKFASELTKNKVPYELHIFESGVHGLSLCDETTASEPAHINPHCEHWFDLVVEWLKKH</sequence>
<dbReference type="InterPro" id="IPR029058">
    <property type="entry name" value="AB_hydrolase_fold"/>
</dbReference>
<dbReference type="GO" id="GO:0016787">
    <property type="term" value="F:hydrolase activity"/>
    <property type="evidence" value="ECO:0007669"/>
    <property type="project" value="UniProtKB-KW"/>
</dbReference>
<dbReference type="RefSeq" id="WP_261852048.1">
    <property type="nucleotide sequence ID" value="NZ_BQXY01000002.1"/>
</dbReference>
<reference evidence="3" key="1">
    <citation type="journal article" date="2023" name="Int. J. Syst. Evol. Microbiol.">
        <title>&lt;i&gt;Clostridium folliculivorans&lt;/i&gt; sp. nov., isolated from soil samples of an organic paddy in Japan.</title>
        <authorList>
            <person name="Tazawa J."/>
            <person name="Kobayashi H."/>
            <person name="Tanizawa Y."/>
            <person name="Uchino A."/>
            <person name="Tanaka F."/>
            <person name="Urashima Y."/>
            <person name="Miura S."/>
            <person name="Sakamoto M."/>
            <person name="Ohkuma M."/>
            <person name="Tohno M."/>
        </authorList>
    </citation>
    <scope>NUCLEOTIDE SEQUENCE</scope>
    <source>
        <strain evidence="3">D1-1</strain>
    </source>
</reference>
<feature type="domain" description="BD-FAE-like" evidence="2">
    <location>
        <begin position="29"/>
        <end position="248"/>
    </location>
</feature>
<evidence type="ECO:0000259" key="2">
    <source>
        <dbReference type="Pfam" id="PF20434"/>
    </source>
</evidence>
<dbReference type="PANTHER" id="PTHR48081:SF6">
    <property type="entry name" value="PEPTIDASE S9 PROLYL OLIGOPEPTIDASE CATALYTIC DOMAIN-CONTAINING PROTEIN"/>
    <property type="match status" value="1"/>
</dbReference>
<accession>A0A9W6DAC8</accession>
<protein>
    <submittedName>
        <fullName evidence="3">Acetylesterase</fullName>
    </submittedName>
</protein>
<dbReference type="Pfam" id="PF20434">
    <property type="entry name" value="BD-FAE"/>
    <property type="match status" value="1"/>
</dbReference>
<gene>
    <name evidence="3" type="ORF">CFOLD11_19050</name>
</gene>
<organism evidence="3 4">
    <name type="scientific">Clostridium folliculivorans</name>
    <dbReference type="NCBI Taxonomy" id="2886038"/>
    <lineage>
        <taxon>Bacteria</taxon>
        <taxon>Bacillati</taxon>
        <taxon>Bacillota</taxon>
        <taxon>Clostridia</taxon>
        <taxon>Eubacteriales</taxon>
        <taxon>Clostridiaceae</taxon>
        <taxon>Clostridium</taxon>
    </lineage>
</organism>
<evidence type="ECO:0000256" key="1">
    <source>
        <dbReference type="ARBA" id="ARBA00022801"/>
    </source>
</evidence>
<dbReference type="InterPro" id="IPR050300">
    <property type="entry name" value="GDXG_lipolytic_enzyme"/>
</dbReference>
<dbReference type="EMBL" id="BQXY01000002">
    <property type="protein sequence ID" value="GKU25079.1"/>
    <property type="molecule type" value="Genomic_DNA"/>
</dbReference>
<dbReference type="InterPro" id="IPR049492">
    <property type="entry name" value="BD-FAE-like_dom"/>
</dbReference>
<keyword evidence="4" id="KW-1185">Reference proteome</keyword>
<evidence type="ECO:0000313" key="3">
    <source>
        <dbReference type="EMBL" id="GKU25079.1"/>
    </source>
</evidence>
<dbReference type="AlphaFoldDB" id="A0A9W6DAC8"/>
<proteinExistence type="predicted"/>
<dbReference type="Gene3D" id="3.40.50.1820">
    <property type="entry name" value="alpha/beta hydrolase"/>
    <property type="match status" value="1"/>
</dbReference>
<comment type="caution">
    <text evidence="3">The sequence shown here is derived from an EMBL/GenBank/DDBJ whole genome shotgun (WGS) entry which is preliminary data.</text>
</comment>
<dbReference type="Proteomes" id="UP001057868">
    <property type="component" value="Unassembled WGS sequence"/>
</dbReference>
<dbReference type="PANTHER" id="PTHR48081">
    <property type="entry name" value="AB HYDROLASE SUPERFAMILY PROTEIN C4A8.06C"/>
    <property type="match status" value="1"/>
</dbReference>